<evidence type="ECO:0000256" key="1">
    <source>
        <dbReference type="SAM" id="MobiDB-lite"/>
    </source>
</evidence>
<dbReference type="EMBL" id="JACKWZ010000083">
    <property type="protein sequence ID" value="KAF9416815.1"/>
    <property type="molecule type" value="Genomic_DNA"/>
</dbReference>
<evidence type="ECO:0000313" key="3">
    <source>
        <dbReference type="Proteomes" id="UP000648187"/>
    </source>
</evidence>
<reference evidence="2" key="1">
    <citation type="submission" date="2020-08" db="EMBL/GenBank/DDBJ databases">
        <title>Spodoptera exigua strain:BAW_Kor-Di-RS1 Genome sequencing and assembly.</title>
        <authorList>
            <person name="Kim J."/>
            <person name="Nam H.Y."/>
            <person name="Kwon M."/>
            <person name="Choi J.H."/>
            <person name="Cho S.R."/>
            <person name="Kim G.-H."/>
        </authorList>
    </citation>
    <scope>NUCLEOTIDE SEQUENCE</scope>
    <source>
        <strain evidence="2">BAW_Kor-Di-RS1</strain>
        <tissue evidence="2">Whole-body</tissue>
    </source>
</reference>
<feature type="region of interest" description="Disordered" evidence="1">
    <location>
        <begin position="1"/>
        <end position="78"/>
    </location>
</feature>
<protein>
    <submittedName>
        <fullName evidence="2">Uncharacterized protein</fullName>
    </submittedName>
</protein>
<proteinExistence type="predicted"/>
<organism evidence="2 3">
    <name type="scientific">Spodoptera exigua</name>
    <name type="common">Beet armyworm</name>
    <name type="synonym">Noctua fulgens</name>
    <dbReference type="NCBI Taxonomy" id="7107"/>
    <lineage>
        <taxon>Eukaryota</taxon>
        <taxon>Metazoa</taxon>
        <taxon>Ecdysozoa</taxon>
        <taxon>Arthropoda</taxon>
        <taxon>Hexapoda</taxon>
        <taxon>Insecta</taxon>
        <taxon>Pterygota</taxon>
        <taxon>Neoptera</taxon>
        <taxon>Endopterygota</taxon>
        <taxon>Lepidoptera</taxon>
        <taxon>Glossata</taxon>
        <taxon>Ditrysia</taxon>
        <taxon>Noctuoidea</taxon>
        <taxon>Noctuidae</taxon>
        <taxon>Amphipyrinae</taxon>
        <taxon>Spodoptera</taxon>
    </lineage>
</organism>
<comment type="caution">
    <text evidence="2">The sequence shown here is derived from an EMBL/GenBank/DDBJ whole genome shotgun (WGS) entry which is preliminary data.</text>
</comment>
<dbReference type="AlphaFoldDB" id="A0A835L415"/>
<sequence>MNNTEKAVEPKMANRANASTHRKVVGQLTKQQQNRARQLVALVPKPGAKSDLDESESSGDELQYYAGPANSDSSSSPLSLPSLIENLHLLSDDDTETNDIACWCLRNKSLRKFERTKTSDIGRLSSNSIATIQKPVAERPPDAERYDQIGHYPKIIITRGRLIT</sequence>
<name>A0A835L415_SPOEX</name>
<dbReference type="Proteomes" id="UP000648187">
    <property type="component" value="Unassembled WGS sequence"/>
</dbReference>
<evidence type="ECO:0000313" key="2">
    <source>
        <dbReference type="EMBL" id="KAF9416815.1"/>
    </source>
</evidence>
<accession>A0A835L415</accession>
<gene>
    <name evidence="2" type="ORF">HW555_005945</name>
</gene>
<keyword evidence="3" id="KW-1185">Reference proteome</keyword>